<keyword evidence="8" id="KW-1185">Reference proteome</keyword>
<keyword evidence="3 5" id="KW-0131">Cell cycle</keyword>
<feature type="compositionally biased region" description="Low complexity" evidence="6">
    <location>
        <begin position="29"/>
        <end position="52"/>
    </location>
</feature>
<keyword evidence="1 5" id="KW-0132">Cell division</keyword>
<evidence type="ECO:0000256" key="2">
    <source>
        <dbReference type="ARBA" id="ARBA00023210"/>
    </source>
</evidence>
<feature type="compositionally biased region" description="Low complexity" evidence="6">
    <location>
        <begin position="64"/>
        <end position="81"/>
    </location>
</feature>
<dbReference type="InterPro" id="IPR038594">
    <property type="entry name" value="SepF-like_sf"/>
</dbReference>
<sequence length="196" mass="20664">MANPLKKSLIYLGLADEELEYDESVAQETPARAAAPAPAQATAPQPAAAHAPHGSHPVQKTAHAPKQAPASPVQPAPAATANRAPVTPLRRTTTTKNAAPTEMNEILTVHPREYKDAQAIAASFRDGIPVIINLSQMSEGDARRLVDFASGLSQGLYGKIERVTNKVFLLSPAHIAVSGDAAEVESDIEASFFTQS</sequence>
<comment type="similarity">
    <text evidence="5">Belongs to the SepF family.</text>
</comment>
<dbReference type="Pfam" id="PF04472">
    <property type="entry name" value="SepF"/>
    <property type="match status" value="1"/>
</dbReference>
<reference evidence="8" key="1">
    <citation type="journal article" date="2019" name="Int. J. Syst. Evol. Microbiol.">
        <title>The Global Catalogue of Microorganisms (GCM) 10K type strain sequencing project: providing services to taxonomists for standard genome sequencing and annotation.</title>
        <authorList>
            <consortium name="The Broad Institute Genomics Platform"/>
            <consortium name="The Broad Institute Genome Sequencing Center for Infectious Disease"/>
            <person name="Wu L."/>
            <person name="Ma J."/>
        </authorList>
    </citation>
    <scope>NUCLEOTIDE SEQUENCE [LARGE SCALE GENOMIC DNA]</scope>
    <source>
        <strain evidence="8">JCM 17442</strain>
    </source>
</reference>
<keyword evidence="2 5" id="KW-0717">Septation</keyword>
<organism evidence="7 8">
    <name type="scientific">Frondihabitans peucedani</name>
    <dbReference type="NCBI Taxonomy" id="598626"/>
    <lineage>
        <taxon>Bacteria</taxon>
        <taxon>Bacillati</taxon>
        <taxon>Actinomycetota</taxon>
        <taxon>Actinomycetes</taxon>
        <taxon>Micrococcales</taxon>
        <taxon>Microbacteriaceae</taxon>
        <taxon>Frondihabitans</taxon>
    </lineage>
</organism>
<dbReference type="PANTHER" id="PTHR35798">
    <property type="entry name" value="CELL DIVISION PROTEIN SEPF"/>
    <property type="match status" value="1"/>
</dbReference>
<keyword evidence="5" id="KW-0963">Cytoplasm</keyword>
<dbReference type="HAMAP" id="MF_01197">
    <property type="entry name" value="SepF"/>
    <property type="match status" value="1"/>
</dbReference>
<evidence type="ECO:0000256" key="6">
    <source>
        <dbReference type="SAM" id="MobiDB-lite"/>
    </source>
</evidence>
<feature type="region of interest" description="Disordered" evidence="6">
    <location>
        <begin position="23"/>
        <end position="100"/>
    </location>
</feature>
<evidence type="ECO:0000256" key="1">
    <source>
        <dbReference type="ARBA" id="ARBA00022618"/>
    </source>
</evidence>
<evidence type="ECO:0000256" key="3">
    <source>
        <dbReference type="ARBA" id="ARBA00023306"/>
    </source>
</evidence>
<comment type="subcellular location">
    <subcellularLocation>
        <location evidence="5">Cytoplasm</location>
    </subcellularLocation>
    <text evidence="5">Localizes to the division site, in a FtsZ-dependent manner.</text>
</comment>
<evidence type="ECO:0000256" key="5">
    <source>
        <dbReference type="HAMAP-Rule" id="MF_01197"/>
    </source>
</evidence>
<evidence type="ECO:0000256" key="4">
    <source>
        <dbReference type="ARBA" id="ARBA00044936"/>
    </source>
</evidence>
<comment type="function">
    <text evidence="4 5">Cell division protein that is part of the divisome complex and is recruited early to the Z-ring. Probably stimulates Z-ring formation, perhaps through the cross-linking of FtsZ protofilaments. Its function overlaps with FtsA.</text>
</comment>
<dbReference type="Proteomes" id="UP001501594">
    <property type="component" value="Unassembled WGS sequence"/>
</dbReference>
<protein>
    <recommendedName>
        <fullName evidence="5">Cell division protein SepF</fullName>
    </recommendedName>
</protein>
<proteinExistence type="inferred from homology"/>
<evidence type="ECO:0000313" key="7">
    <source>
        <dbReference type="EMBL" id="GAA4264578.1"/>
    </source>
</evidence>
<dbReference type="RefSeq" id="WP_344793168.1">
    <property type="nucleotide sequence ID" value="NZ_BAABAU010000001.1"/>
</dbReference>
<name>A0ABP8DX54_9MICO</name>
<dbReference type="EMBL" id="BAABAU010000001">
    <property type="protein sequence ID" value="GAA4264578.1"/>
    <property type="molecule type" value="Genomic_DNA"/>
</dbReference>
<comment type="caution">
    <text evidence="7">The sequence shown here is derived from an EMBL/GenBank/DDBJ whole genome shotgun (WGS) entry which is preliminary data.</text>
</comment>
<comment type="subunit">
    <text evidence="5">Homodimer. Interacts with FtsZ.</text>
</comment>
<dbReference type="InterPro" id="IPR007561">
    <property type="entry name" value="Cell_div_SepF/SepF-rel"/>
</dbReference>
<dbReference type="Gene3D" id="3.30.110.150">
    <property type="entry name" value="SepF-like protein"/>
    <property type="match status" value="1"/>
</dbReference>
<gene>
    <name evidence="5" type="primary">sepF</name>
    <name evidence="7" type="ORF">GCM10022256_01900</name>
</gene>
<evidence type="ECO:0000313" key="8">
    <source>
        <dbReference type="Proteomes" id="UP001501594"/>
    </source>
</evidence>
<dbReference type="InterPro" id="IPR023052">
    <property type="entry name" value="Cell_div_SepF"/>
</dbReference>
<dbReference type="PANTHER" id="PTHR35798:SF1">
    <property type="entry name" value="CELL DIVISION PROTEIN SEPF"/>
    <property type="match status" value="1"/>
</dbReference>
<accession>A0ABP8DX54</accession>